<evidence type="ECO:0008006" key="3">
    <source>
        <dbReference type="Google" id="ProtNLM"/>
    </source>
</evidence>
<gene>
    <name evidence="1" type="ORF">H3Z83_07835</name>
</gene>
<dbReference type="Proteomes" id="UP000563906">
    <property type="component" value="Unassembled WGS sequence"/>
</dbReference>
<comment type="caution">
    <text evidence="1">The sequence shown here is derived from an EMBL/GenBank/DDBJ whole genome shotgun (WGS) entry which is preliminary data.</text>
</comment>
<keyword evidence="2" id="KW-1185">Reference proteome</keyword>
<dbReference type="EMBL" id="JACGLS010000003">
    <property type="protein sequence ID" value="MBA6156418.1"/>
    <property type="molecule type" value="Genomic_DNA"/>
</dbReference>
<proteinExistence type="predicted"/>
<dbReference type="AlphaFoldDB" id="A0A839APY7"/>
<organism evidence="1 2">
    <name type="scientific">Tenacibaculum pelagium</name>
    <dbReference type="NCBI Taxonomy" id="2759527"/>
    <lineage>
        <taxon>Bacteria</taxon>
        <taxon>Pseudomonadati</taxon>
        <taxon>Bacteroidota</taxon>
        <taxon>Flavobacteriia</taxon>
        <taxon>Flavobacteriales</taxon>
        <taxon>Flavobacteriaceae</taxon>
        <taxon>Tenacibaculum</taxon>
    </lineage>
</organism>
<accession>A0A839APY7</accession>
<name>A0A839APY7_9FLAO</name>
<protein>
    <recommendedName>
        <fullName evidence="3">Co-chaperone DjlA N-terminal domain-containing protein</fullName>
    </recommendedName>
</protein>
<sequence>MKSTVKTNWTKQEFQTYLFIFCMNADYKETKEELKTISVKSNEAVYEKMHSEFEKDNDYVSIQKLQTSINELNYSEEEIKTLFDEIKELFLSDGKYEILERNLMTGLKRLFN</sequence>
<evidence type="ECO:0000313" key="2">
    <source>
        <dbReference type="Proteomes" id="UP000563906"/>
    </source>
</evidence>
<reference evidence="1 2" key="1">
    <citation type="submission" date="2020-07" db="EMBL/GenBank/DDBJ databases">
        <title>Bacterium isolated from marine sediment.</title>
        <authorList>
            <person name="Shang D."/>
            <person name="Du Z.-J."/>
        </authorList>
    </citation>
    <scope>NUCLEOTIDE SEQUENCE [LARGE SCALE GENOMIC DNA]</scope>
    <source>
        <strain evidence="1 2">S7007</strain>
    </source>
</reference>
<dbReference type="RefSeq" id="WP_182124923.1">
    <property type="nucleotide sequence ID" value="NZ_JACGLS010000003.1"/>
</dbReference>
<evidence type="ECO:0000313" key="1">
    <source>
        <dbReference type="EMBL" id="MBA6156418.1"/>
    </source>
</evidence>